<evidence type="ECO:0000259" key="6">
    <source>
        <dbReference type="Pfam" id="PF01397"/>
    </source>
</evidence>
<sequence length="135" mass="15442">MALTPAVCSVNDVQGLRKAPTFHPTLWGEFFLTYQPPTAPKRAYMTERAEVLKEEVRKMVKGASEVPKIIDLIITLERLGLDNHYENEIDELLGFVYRCDYDDKDLSLVSLRFYLLRKHGYGVSSGKAIFLVQKC</sequence>
<dbReference type="InterPro" id="IPR008930">
    <property type="entry name" value="Terpenoid_cyclase/PrenylTrfase"/>
</dbReference>
<evidence type="ECO:0000313" key="7">
    <source>
        <dbReference type="EMBL" id="OEL15034.1"/>
    </source>
</evidence>
<evidence type="ECO:0000256" key="4">
    <source>
        <dbReference type="ARBA" id="ARBA00023211"/>
    </source>
</evidence>
<comment type="pathway">
    <text evidence="1">Secondary metabolite biosynthesis; terpenoid biosynthesis.</text>
</comment>
<evidence type="ECO:0000313" key="8">
    <source>
        <dbReference type="Proteomes" id="UP000095767"/>
    </source>
</evidence>
<keyword evidence="4" id="KW-0464">Manganese</keyword>
<evidence type="ECO:0000256" key="2">
    <source>
        <dbReference type="ARBA" id="ARBA00006333"/>
    </source>
</evidence>
<dbReference type="Pfam" id="PF01397">
    <property type="entry name" value="Terpene_synth"/>
    <property type="match status" value="1"/>
</dbReference>
<proteinExistence type="inferred from homology"/>
<comment type="similarity">
    <text evidence="2">Belongs to the terpene synthase family.</text>
</comment>
<dbReference type="AlphaFoldDB" id="A0A1E5UQA2"/>
<dbReference type="OrthoDB" id="785754at2759"/>
<dbReference type="EMBL" id="LWDX02068224">
    <property type="protein sequence ID" value="OEL15034.1"/>
    <property type="molecule type" value="Genomic_DNA"/>
</dbReference>
<dbReference type="STRING" id="888268.A0A1E5UQA2"/>
<dbReference type="GO" id="GO:0010333">
    <property type="term" value="F:terpene synthase activity"/>
    <property type="evidence" value="ECO:0007669"/>
    <property type="project" value="InterPro"/>
</dbReference>
<keyword evidence="5" id="KW-0456">Lyase</keyword>
<gene>
    <name evidence="7" type="ORF">BAE44_0023948</name>
</gene>
<keyword evidence="3" id="KW-0460">Magnesium</keyword>
<dbReference type="Proteomes" id="UP000095767">
    <property type="component" value="Unassembled WGS sequence"/>
</dbReference>
<dbReference type="SUPFAM" id="SSF48239">
    <property type="entry name" value="Terpenoid cyclases/Protein prenyltransferases"/>
    <property type="match status" value="1"/>
</dbReference>
<evidence type="ECO:0000256" key="1">
    <source>
        <dbReference type="ARBA" id="ARBA00004721"/>
    </source>
</evidence>
<dbReference type="PANTHER" id="PTHR31225:SF118">
    <property type="entry name" value="(E)-BETA-FARNESENE SYNTHASE"/>
    <property type="match status" value="1"/>
</dbReference>
<evidence type="ECO:0000256" key="5">
    <source>
        <dbReference type="ARBA" id="ARBA00023239"/>
    </source>
</evidence>
<feature type="domain" description="Terpene synthase N-terminal" evidence="6">
    <location>
        <begin position="26"/>
        <end position="125"/>
    </location>
</feature>
<protein>
    <submittedName>
        <fullName evidence="7">Beta-sesquiphellandrene synthase</fullName>
    </submittedName>
</protein>
<reference evidence="7 8" key="1">
    <citation type="submission" date="2016-09" db="EMBL/GenBank/DDBJ databases">
        <title>The draft genome of Dichanthelium oligosanthes: A C3 panicoid grass species.</title>
        <authorList>
            <person name="Studer A.J."/>
            <person name="Schnable J.C."/>
            <person name="Brutnell T.P."/>
        </authorList>
    </citation>
    <scope>NUCLEOTIDE SEQUENCE [LARGE SCALE GENOMIC DNA]</scope>
    <source>
        <strain evidence="8">cv. Kellogg 1175</strain>
        <tissue evidence="7">Leaf</tissue>
    </source>
</reference>
<dbReference type="InterPro" id="IPR050148">
    <property type="entry name" value="Terpene_synthase-like"/>
</dbReference>
<name>A0A1E5UQA2_9POAL</name>
<accession>A0A1E5UQA2</accession>
<dbReference type="PANTHER" id="PTHR31225">
    <property type="entry name" value="OS04G0344100 PROTEIN-RELATED"/>
    <property type="match status" value="1"/>
</dbReference>
<dbReference type="Gene3D" id="1.50.10.130">
    <property type="entry name" value="Terpene synthase, N-terminal domain"/>
    <property type="match status" value="1"/>
</dbReference>
<dbReference type="InterPro" id="IPR036965">
    <property type="entry name" value="Terpene_synth_N_sf"/>
</dbReference>
<organism evidence="7 8">
    <name type="scientific">Dichanthelium oligosanthes</name>
    <dbReference type="NCBI Taxonomy" id="888268"/>
    <lineage>
        <taxon>Eukaryota</taxon>
        <taxon>Viridiplantae</taxon>
        <taxon>Streptophyta</taxon>
        <taxon>Embryophyta</taxon>
        <taxon>Tracheophyta</taxon>
        <taxon>Spermatophyta</taxon>
        <taxon>Magnoliopsida</taxon>
        <taxon>Liliopsida</taxon>
        <taxon>Poales</taxon>
        <taxon>Poaceae</taxon>
        <taxon>PACMAD clade</taxon>
        <taxon>Panicoideae</taxon>
        <taxon>Panicodae</taxon>
        <taxon>Paniceae</taxon>
        <taxon>Dichantheliinae</taxon>
        <taxon>Dichanthelium</taxon>
    </lineage>
</organism>
<evidence type="ECO:0000256" key="3">
    <source>
        <dbReference type="ARBA" id="ARBA00022842"/>
    </source>
</evidence>
<dbReference type="GO" id="GO:0016114">
    <property type="term" value="P:terpenoid biosynthetic process"/>
    <property type="evidence" value="ECO:0007669"/>
    <property type="project" value="InterPro"/>
</dbReference>
<comment type="caution">
    <text evidence="7">The sequence shown here is derived from an EMBL/GenBank/DDBJ whole genome shotgun (WGS) entry which is preliminary data.</text>
</comment>
<dbReference type="InterPro" id="IPR001906">
    <property type="entry name" value="Terpene_synth_N"/>
</dbReference>
<keyword evidence="8" id="KW-1185">Reference proteome</keyword>